<evidence type="ECO:0000256" key="3">
    <source>
        <dbReference type="ARBA" id="ARBA00022722"/>
    </source>
</evidence>
<evidence type="ECO:0000256" key="2">
    <source>
        <dbReference type="ARBA" id="ARBA00022695"/>
    </source>
</evidence>
<evidence type="ECO:0000256" key="4">
    <source>
        <dbReference type="ARBA" id="ARBA00022759"/>
    </source>
</evidence>
<dbReference type="Gene3D" id="3.30.420.10">
    <property type="entry name" value="Ribonuclease H-like superfamily/Ribonuclease H"/>
    <property type="match status" value="1"/>
</dbReference>
<feature type="non-terminal residue" evidence="8">
    <location>
        <position position="1"/>
    </location>
</feature>
<gene>
    <name evidence="8" type="primary">Ervk8_1</name>
    <name evidence="8" type="ORF">NOTJUL_R14896</name>
</gene>
<dbReference type="GO" id="GO:0003964">
    <property type="term" value="F:RNA-directed DNA polymerase activity"/>
    <property type="evidence" value="ECO:0007669"/>
    <property type="project" value="UniProtKB-KW"/>
</dbReference>
<evidence type="ECO:0000256" key="5">
    <source>
        <dbReference type="ARBA" id="ARBA00022801"/>
    </source>
</evidence>
<keyword evidence="4" id="KW-0255">Endonuclease</keyword>
<dbReference type="SUPFAM" id="SSF53098">
    <property type="entry name" value="Ribonuclease H-like"/>
    <property type="match status" value="1"/>
</dbReference>
<comment type="caution">
    <text evidence="8">The sequence shown here is derived from an EMBL/GenBank/DDBJ whole genome shotgun (WGS) entry which is preliminary data.</text>
</comment>
<dbReference type="GO" id="GO:0004519">
    <property type="term" value="F:endonuclease activity"/>
    <property type="evidence" value="ECO:0007669"/>
    <property type="project" value="UniProtKB-KW"/>
</dbReference>
<dbReference type="Proteomes" id="UP000531559">
    <property type="component" value="Unassembled WGS sequence"/>
</dbReference>
<dbReference type="OrthoDB" id="9308938at2759"/>
<evidence type="ECO:0000313" key="8">
    <source>
        <dbReference type="EMBL" id="NXA57062.1"/>
    </source>
</evidence>
<name>A0A7K7WUM9_9AVES</name>
<dbReference type="InterPro" id="IPR036397">
    <property type="entry name" value="RNaseH_sf"/>
</dbReference>
<keyword evidence="6" id="KW-0695">RNA-directed DNA polymerase</keyword>
<dbReference type="AlphaFoldDB" id="A0A7K7WUM9"/>
<keyword evidence="2" id="KW-0548">Nucleotidyltransferase</keyword>
<keyword evidence="1" id="KW-0808">Transferase</keyword>
<sequence>VRHVTGIPHSPTGQAIVERAHSSLKAMLNKQKRGSNGDTPQDRLNKVLYVLNFLNREDEKGEMPIMRHLGRGRVLESQPPVMYRDMGIQKWEAPVSLI</sequence>
<feature type="non-terminal residue" evidence="8">
    <location>
        <position position="98"/>
    </location>
</feature>
<dbReference type="InterPro" id="IPR001584">
    <property type="entry name" value="Integrase_cat-core"/>
</dbReference>
<accession>A0A7K7WUM9</accession>
<dbReference type="EMBL" id="VZSV01000466">
    <property type="protein sequence ID" value="NXA57062.1"/>
    <property type="molecule type" value="Genomic_DNA"/>
</dbReference>
<dbReference type="InterPro" id="IPR012337">
    <property type="entry name" value="RNaseH-like_sf"/>
</dbReference>
<evidence type="ECO:0000256" key="1">
    <source>
        <dbReference type="ARBA" id="ARBA00022679"/>
    </source>
</evidence>
<protein>
    <submittedName>
        <fullName evidence="8">POK8 protein</fullName>
    </submittedName>
</protein>
<organism evidence="8 9">
    <name type="scientific">Nothocercus julius</name>
    <dbReference type="NCBI Taxonomy" id="2585813"/>
    <lineage>
        <taxon>Eukaryota</taxon>
        <taxon>Metazoa</taxon>
        <taxon>Chordata</taxon>
        <taxon>Craniata</taxon>
        <taxon>Vertebrata</taxon>
        <taxon>Euteleostomi</taxon>
        <taxon>Archelosauria</taxon>
        <taxon>Archosauria</taxon>
        <taxon>Dinosauria</taxon>
        <taxon>Saurischia</taxon>
        <taxon>Theropoda</taxon>
        <taxon>Coelurosauria</taxon>
        <taxon>Aves</taxon>
        <taxon>Palaeognathae</taxon>
        <taxon>Tinamiformes</taxon>
        <taxon>Tinamidae</taxon>
        <taxon>Nothocercus</taxon>
    </lineage>
</organism>
<feature type="domain" description="Integrase catalytic" evidence="7">
    <location>
        <begin position="1"/>
        <end position="72"/>
    </location>
</feature>
<evidence type="ECO:0000259" key="7">
    <source>
        <dbReference type="PROSITE" id="PS50994"/>
    </source>
</evidence>
<reference evidence="8 9" key="1">
    <citation type="submission" date="2019-09" db="EMBL/GenBank/DDBJ databases">
        <title>Bird 10,000 Genomes (B10K) Project - Family phase.</title>
        <authorList>
            <person name="Zhang G."/>
        </authorList>
    </citation>
    <scope>NUCLEOTIDE SEQUENCE [LARGE SCALE GENOMIC DNA]</scope>
    <source>
        <strain evidence="8">B10K-MSB-01</strain>
    </source>
</reference>
<dbReference type="PROSITE" id="PS50994">
    <property type="entry name" value="INTEGRASE"/>
    <property type="match status" value="1"/>
</dbReference>
<keyword evidence="5" id="KW-0378">Hydrolase</keyword>
<evidence type="ECO:0000313" key="9">
    <source>
        <dbReference type="Proteomes" id="UP000531559"/>
    </source>
</evidence>
<dbReference type="PANTHER" id="PTHR41694:SF3">
    <property type="entry name" value="RNA-DIRECTED DNA POLYMERASE-RELATED"/>
    <property type="match status" value="1"/>
</dbReference>
<proteinExistence type="predicted"/>
<evidence type="ECO:0000256" key="6">
    <source>
        <dbReference type="ARBA" id="ARBA00022918"/>
    </source>
</evidence>
<dbReference type="GO" id="GO:0015074">
    <property type="term" value="P:DNA integration"/>
    <property type="evidence" value="ECO:0007669"/>
    <property type="project" value="InterPro"/>
</dbReference>
<dbReference type="PANTHER" id="PTHR41694">
    <property type="entry name" value="ENDOGENOUS RETROVIRUS GROUP K MEMBER POL PROTEIN"/>
    <property type="match status" value="1"/>
</dbReference>
<dbReference type="GO" id="GO:0016787">
    <property type="term" value="F:hydrolase activity"/>
    <property type="evidence" value="ECO:0007669"/>
    <property type="project" value="UniProtKB-KW"/>
</dbReference>
<dbReference type="GO" id="GO:0035613">
    <property type="term" value="F:RNA stem-loop binding"/>
    <property type="evidence" value="ECO:0007669"/>
    <property type="project" value="TreeGrafter"/>
</dbReference>
<keyword evidence="3" id="KW-0540">Nuclease</keyword>
<keyword evidence="9" id="KW-1185">Reference proteome</keyword>